<feature type="domain" description="HPt" evidence="2">
    <location>
        <begin position="52"/>
        <end position="99"/>
    </location>
</feature>
<keyword evidence="4" id="KW-1185">Reference proteome</keyword>
<organism evidence="3 4">
    <name type="scientific">Asticcacaulis currens</name>
    <dbReference type="NCBI Taxonomy" id="2984210"/>
    <lineage>
        <taxon>Bacteria</taxon>
        <taxon>Pseudomonadati</taxon>
        <taxon>Pseudomonadota</taxon>
        <taxon>Alphaproteobacteria</taxon>
        <taxon>Caulobacterales</taxon>
        <taxon>Caulobacteraceae</taxon>
        <taxon>Asticcacaulis</taxon>
    </lineage>
</organism>
<reference evidence="3 4" key="1">
    <citation type="submission" date="2023-01" db="EMBL/GenBank/DDBJ databases">
        <title>Novel species of the genus Asticcacaulis isolated from rivers.</title>
        <authorList>
            <person name="Lu H."/>
        </authorList>
    </citation>
    <scope>NUCLEOTIDE SEQUENCE [LARGE SCALE GENOMIC DNA]</scope>
    <source>
        <strain evidence="3 4">DXS10W</strain>
    </source>
</reference>
<dbReference type="SUPFAM" id="SSF47226">
    <property type="entry name" value="Histidine-containing phosphotransfer domain, HPT domain"/>
    <property type="match status" value="1"/>
</dbReference>
<evidence type="ECO:0000313" key="4">
    <source>
        <dbReference type="Proteomes" id="UP001216595"/>
    </source>
</evidence>
<evidence type="ECO:0000256" key="1">
    <source>
        <dbReference type="ARBA" id="ARBA00023012"/>
    </source>
</evidence>
<proteinExistence type="predicted"/>
<dbReference type="InterPro" id="IPR008207">
    <property type="entry name" value="Sig_transdc_His_kin_Hpt_dom"/>
</dbReference>
<dbReference type="Pfam" id="PF01627">
    <property type="entry name" value="Hpt"/>
    <property type="match status" value="1"/>
</dbReference>
<name>A0ABT5IBT2_9CAUL</name>
<dbReference type="EMBL" id="JAQQKW010000002">
    <property type="protein sequence ID" value="MDC7693651.1"/>
    <property type="molecule type" value="Genomic_DNA"/>
</dbReference>
<evidence type="ECO:0000259" key="2">
    <source>
        <dbReference type="Pfam" id="PF01627"/>
    </source>
</evidence>
<sequence>MAFRDLSGAVDFAHLEAYTLNDTTVIEEVLNLFRQQAELWAPLLDTGHPGWRDAAHTLKGAAAGIGANALSSAAEAAERGDEAGAAGRLDKVRTALDAALMDVAAYLHGLELNRLKS</sequence>
<keyword evidence="1" id="KW-0902">Two-component regulatory system</keyword>
<evidence type="ECO:0000313" key="3">
    <source>
        <dbReference type="EMBL" id="MDC7693651.1"/>
    </source>
</evidence>
<dbReference type="RefSeq" id="WP_272740401.1">
    <property type="nucleotide sequence ID" value="NZ_JAQQKW010000002.1"/>
</dbReference>
<gene>
    <name evidence="3" type="ORF">PQU94_05075</name>
</gene>
<dbReference type="InterPro" id="IPR036641">
    <property type="entry name" value="HPT_dom_sf"/>
</dbReference>
<dbReference type="Proteomes" id="UP001216595">
    <property type="component" value="Unassembled WGS sequence"/>
</dbReference>
<protein>
    <submittedName>
        <fullName evidence="3">Hpt domain-containing protein</fullName>
    </submittedName>
</protein>
<comment type="caution">
    <text evidence="3">The sequence shown here is derived from an EMBL/GenBank/DDBJ whole genome shotgun (WGS) entry which is preliminary data.</text>
</comment>
<accession>A0ABT5IBT2</accession>
<dbReference type="Gene3D" id="1.20.120.160">
    <property type="entry name" value="HPT domain"/>
    <property type="match status" value="1"/>
</dbReference>